<accession>A0ABQ4B9E8</accession>
<evidence type="ECO:0000313" key="1">
    <source>
        <dbReference type="EMBL" id="GIE67336.1"/>
    </source>
</evidence>
<dbReference type="RefSeq" id="WP_203825847.1">
    <property type="nucleotide sequence ID" value="NZ_BAAATY010000014.1"/>
</dbReference>
<evidence type="ECO:0008006" key="3">
    <source>
        <dbReference type="Google" id="ProtNLM"/>
    </source>
</evidence>
<proteinExistence type="predicted"/>
<dbReference type="EMBL" id="BOMS01000046">
    <property type="protein sequence ID" value="GIE67336.1"/>
    <property type="molecule type" value="Genomic_DNA"/>
</dbReference>
<gene>
    <name evidence="1" type="ORF">Apa02nite_034440</name>
</gene>
<organism evidence="1 2">
    <name type="scientific">Actinoplanes palleronii</name>
    <dbReference type="NCBI Taxonomy" id="113570"/>
    <lineage>
        <taxon>Bacteria</taxon>
        <taxon>Bacillati</taxon>
        <taxon>Actinomycetota</taxon>
        <taxon>Actinomycetes</taxon>
        <taxon>Micromonosporales</taxon>
        <taxon>Micromonosporaceae</taxon>
        <taxon>Actinoplanes</taxon>
    </lineage>
</organism>
<reference evidence="1 2" key="1">
    <citation type="submission" date="2021-01" db="EMBL/GenBank/DDBJ databases">
        <title>Whole genome shotgun sequence of Actinoplanes palleronii NBRC 14916.</title>
        <authorList>
            <person name="Komaki H."/>
            <person name="Tamura T."/>
        </authorList>
    </citation>
    <scope>NUCLEOTIDE SEQUENCE [LARGE SCALE GENOMIC DNA]</scope>
    <source>
        <strain evidence="1 2">NBRC 14916</strain>
    </source>
</reference>
<name>A0ABQ4B9E8_9ACTN</name>
<protein>
    <recommendedName>
        <fullName evidence="3">PIN domain-containing protein</fullName>
    </recommendedName>
</protein>
<comment type="caution">
    <text evidence="1">The sequence shown here is derived from an EMBL/GenBank/DDBJ whole genome shotgun (WGS) entry which is preliminary data.</text>
</comment>
<evidence type="ECO:0000313" key="2">
    <source>
        <dbReference type="Proteomes" id="UP000624709"/>
    </source>
</evidence>
<dbReference type="Proteomes" id="UP000624709">
    <property type="component" value="Unassembled WGS sequence"/>
</dbReference>
<sequence length="143" mass="15699">MMPESPFILDASALVELFQGHPVLMRILEDADFGDFTMAVPTNAVLEAQVVLRATPSMWNHVLSPRRTIVELPLDIQATIEAGNLARPRLEHHPMHRVLIGPPMVAQVLREALTMIGAIVTAIPEAYGGHDVAIRLVDWDPGV</sequence>
<keyword evidence="2" id="KW-1185">Reference proteome</keyword>